<dbReference type="AlphaFoldDB" id="A0A238Y068"/>
<evidence type="ECO:0000313" key="13">
    <source>
        <dbReference type="EMBL" id="SNR64053.1"/>
    </source>
</evidence>
<dbReference type="GO" id="GO:0103117">
    <property type="term" value="F:UDP-3-O-acyl-N-acetylglucosamine deacetylase activity"/>
    <property type="evidence" value="ECO:0007669"/>
    <property type="project" value="UniProtKB-UniRule"/>
</dbReference>
<dbReference type="EC" id="3.5.1.108" evidence="4 12"/>
<dbReference type="HAMAP" id="MF_00388">
    <property type="entry name" value="LpxC"/>
    <property type="match status" value="1"/>
</dbReference>
<comment type="pathway">
    <text evidence="3 12">Glycolipid biosynthesis; lipid IV(A) biosynthesis; lipid IV(A) from (3R)-3-hydroxytetradecanoyl-[acyl-carrier-protein] and UDP-N-acetyl-alpha-D-glucosamine: step 2/6.</text>
</comment>
<reference evidence="14" key="1">
    <citation type="submission" date="2017-06" db="EMBL/GenBank/DDBJ databases">
        <authorList>
            <person name="Varghese N."/>
            <person name="Submissions S."/>
        </authorList>
    </citation>
    <scope>NUCLEOTIDE SEQUENCE [LARGE SCALE GENOMIC DNA]</scope>
    <source>
        <strain evidence="14">Ca-68</strain>
    </source>
</reference>
<dbReference type="InterPro" id="IPR020568">
    <property type="entry name" value="Ribosomal_Su5_D2-typ_SF"/>
</dbReference>
<evidence type="ECO:0000256" key="5">
    <source>
        <dbReference type="ARBA" id="ARBA00022516"/>
    </source>
</evidence>
<evidence type="ECO:0000256" key="8">
    <source>
        <dbReference type="ARBA" id="ARBA00022801"/>
    </source>
</evidence>
<dbReference type="PANTHER" id="PTHR33694">
    <property type="entry name" value="UDP-3-O-ACYL-N-ACETYLGLUCOSAMINE DEACETYLASE 1, MITOCHONDRIAL-RELATED"/>
    <property type="match status" value="1"/>
</dbReference>
<keyword evidence="9 12" id="KW-0862">Zinc</keyword>
<feature type="binding site" evidence="12">
    <location>
        <position position="241"/>
    </location>
    <ligand>
        <name>Zn(2+)</name>
        <dbReference type="ChEBI" id="CHEBI:29105"/>
    </ligand>
</feature>
<keyword evidence="10 12" id="KW-0443">Lipid metabolism</keyword>
<protein>
    <recommendedName>
        <fullName evidence="4 12">UDP-3-O-acyl-N-acetylglucosamine deacetylase</fullName>
        <shortName evidence="12">UDP-3-O-acyl-GlcNAc deacetylase</shortName>
        <ecNumber evidence="4 12">3.5.1.108</ecNumber>
    </recommendedName>
    <alternativeName>
        <fullName evidence="12">UDP-3-O-[R-3-hydroxymyristoyl]-N-acetylglucosamine deacetylase</fullName>
    </alternativeName>
</protein>
<keyword evidence="14" id="KW-1185">Reference proteome</keyword>
<evidence type="ECO:0000256" key="6">
    <source>
        <dbReference type="ARBA" id="ARBA00022556"/>
    </source>
</evidence>
<evidence type="ECO:0000256" key="11">
    <source>
        <dbReference type="ARBA" id="ARBA00024535"/>
    </source>
</evidence>
<dbReference type="GO" id="GO:0009245">
    <property type="term" value="P:lipid A biosynthetic process"/>
    <property type="evidence" value="ECO:0007669"/>
    <property type="project" value="UniProtKB-UniRule"/>
</dbReference>
<comment type="similarity">
    <text evidence="12">Belongs to the LpxC family.</text>
</comment>
<keyword evidence="7 12" id="KW-0479">Metal-binding</keyword>
<evidence type="ECO:0000313" key="14">
    <source>
        <dbReference type="Proteomes" id="UP000198305"/>
    </source>
</evidence>
<gene>
    <name evidence="12" type="primary">lpxC</name>
    <name evidence="13" type="ORF">SAMN05192560_0307</name>
</gene>
<proteinExistence type="inferred from homology"/>
<dbReference type="PANTHER" id="PTHR33694:SF1">
    <property type="entry name" value="UDP-3-O-ACYL-N-ACETYLGLUCOSAMINE DEACETYLASE 1, MITOCHONDRIAL-RELATED"/>
    <property type="match status" value="1"/>
</dbReference>
<evidence type="ECO:0000256" key="9">
    <source>
        <dbReference type="ARBA" id="ARBA00022833"/>
    </source>
</evidence>
<comment type="cofactor">
    <cofactor evidence="1 12">
        <name>Zn(2+)</name>
        <dbReference type="ChEBI" id="CHEBI:29105"/>
    </cofactor>
</comment>
<comment type="catalytic activity">
    <reaction evidence="11 12">
        <text>a UDP-3-O-[(3R)-3-hydroxyacyl]-N-acetyl-alpha-D-glucosamine + H2O = a UDP-3-O-[(3R)-3-hydroxyacyl]-alpha-D-glucosamine + acetate</text>
        <dbReference type="Rhea" id="RHEA:67816"/>
        <dbReference type="ChEBI" id="CHEBI:15377"/>
        <dbReference type="ChEBI" id="CHEBI:30089"/>
        <dbReference type="ChEBI" id="CHEBI:137740"/>
        <dbReference type="ChEBI" id="CHEBI:173225"/>
        <dbReference type="EC" id="3.5.1.108"/>
    </reaction>
</comment>
<keyword evidence="8 12" id="KW-0378">Hydrolase</keyword>
<evidence type="ECO:0000256" key="2">
    <source>
        <dbReference type="ARBA" id="ARBA00002923"/>
    </source>
</evidence>
<dbReference type="OrthoDB" id="9802746at2"/>
<dbReference type="RefSeq" id="WP_089374452.1">
    <property type="nucleotide sequence ID" value="NZ_FZOA01000001.1"/>
</dbReference>
<dbReference type="UniPathway" id="UPA00359">
    <property type="reaction ID" value="UER00478"/>
</dbReference>
<dbReference type="NCBIfam" id="TIGR00325">
    <property type="entry name" value="lpxC"/>
    <property type="match status" value="1"/>
</dbReference>
<evidence type="ECO:0000256" key="10">
    <source>
        <dbReference type="ARBA" id="ARBA00023098"/>
    </source>
</evidence>
<dbReference type="Gene3D" id="3.30.230.20">
    <property type="entry name" value="lpxc deacetylase, domain 1"/>
    <property type="match status" value="1"/>
</dbReference>
<comment type="function">
    <text evidence="2 12">Catalyzes the hydrolysis of UDP-3-O-myristoyl-N-acetylglucosamine to form UDP-3-O-myristoylglucosamine and acetate, the committed step in lipid A biosynthesis.</text>
</comment>
<accession>A0A238Y068</accession>
<dbReference type="EMBL" id="FZOA01000001">
    <property type="protein sequence ID" value="SNR64053.1"/>
    <property type="molecule type" value="Genomic_DNA"/>
</dbReference>
<feature type="binding site" evidence="12">
    <location>
        <position position="237"/>
    </location>
    <ligand>
        <name>Zn(2+)</name>
        <dbReference type="ChEBI" id="CHEBI:29105"/>
    </ligand>
</feature>
<dbReference type="InterPro" id="IPR004463">
    <property type="entry name" value="UDP-acyl_GlcNac_deAcase"/>
</dbReference>
<dbReference type="InterPro" id="IPR015870">
    <property type="entry name" value="UDP-acyl_N-AcGlcN_deAcase_N"/>
</dbReference>
<evidence type="ECO:0000256" key="1">
    <source>
        <dbReference type="ARBA" id="ARBA00001947"/>
    </source>
</evidence>
<name>A0A238Y068_9PROT</name>
<dbReference type="SUPFAM" id="SSF54211">
    <property type="entry name" value="Ribosomal protein S5 domain 2-like"/>
    <property type="match status" value="2"/>
</dbReference>
<evidence type="ECO:0000256" key="12">
    <source>
        <dbReference type="HAMAP-Rule" id="MF_00388"/>
    </source>
</evidence>
<dbReference type="GO" id="GO:0016020">
    <property type="term" value="C:membrane"/>
    <property type="evidence" value="ECO:0007669"/>
    <property type="project" value="GOC"/>
</dbReference>
<evidence type="ECO:0000256" key="3">
    <source>
        <dbReference type="ARBA" id="ARBA00005002"/>
    </source>
</evidence>
<keyword evidence="5 12" id="KW-0444">Lipid biosynthesis</keyword>
<evidence type="ECO:0000256" key="4">
    <source>
        <dbReference type="ARBA" id="ARBA00012745"/>
    </source>
</evidence>
<feature type="active site" description="Proton donor" evidence="12">
    <location>
        <position position="264"/>
    </location>
</feature>
<dbReference type="Proteomes" id="UP000198305">
    <property type="component" value="Unassembled WGS sequence"/>
</dbReference>
<evidence type="ECO:0000256" key="7">
    <source>
        <dbReference type="ARBA" id="ARBA00022723"/>
    </source>
</evidence>
<dbReference type="Pfam" id="PF03331">
    <property type="entry name" value="LpxC"/>
    <property type="match status" value="1"/>
</dbReference>
<dbReference type="Gene3D" id="3.30.1700.10">
    <property type="entry name" value="lpxc deacetylase, domain 2"/>
    <property type="match status" value="1"/>
</dbReference>
<dbReference type="GO" id="GO:0046872">
    <property type="term" value="F:metal ion binding"/>
    <property type="evidence" value="ECO:0007669"/>
    <property type="project" value="UniProtKB-KW"/>
</dbReference>
<dbReference type="InterPro" id="IPR011334">
    <property type="entry name" value="UDP-acyl_GlcNac_deAcase_C"/>
</dbReference>
<keyword evidence="6 12" id="KW-0441">Lipid A biosynthesis</keyword>
<sequence length="309" mass="34400">MLKQRTLKKPISATGVGLHSGDKVTLTLRPAQPDTGIVFRRIDLPDTAEFRVQPHLVTDTKLCSALECNGARVATIEHLMSALAGLGIDNVHVELNAGEVPIMDGSAGPFVFLLQQAGVVEQPAMKKFIRIKKTVEYHEGDKWVRFDPYFGFRLDFTIDFDHPAVEHTGQQISIDFADNSYIKEISRARTFGFMHEVEALRSMGLARGGSLDNAIVLDEYRVLNSDGLRYDDEFVKHKMLDAIGDLYVLGHPLIAAFSAYKAGHYMNNQLLRTLLADSDAWEYATFDKFEEAPGAFQTPIGLPPALQYV</sequence>
<organism evidence="13 14">
    <name type="scientific">Methylobacillus rhizosphaerae</name>
    <dbReference type="NCBI Taxonomy" id="551994"/>
    <lineage>
        <taxon>Bacteria</taxon>
        <taxon>Pseudomonadati</taxon>
        <taxon>Pseudomonadota</taxon>
        <taxon>Betaproteobacteria</taxon>
        <taxon>Nitrosomonadales</taxon>
        <taxon>Methylophilaceae</taxon>
        <taxon>Methylobacillus</taxon>
    </lineage>
</organism>
<feature type="binding site" evidence="12">
    <location>
        <position position="78"/>
    </location>
    <ligand>
        <name>Zn(2+)</name>
        <dbReference type="ChEBI" id="CHEBI:29105"/>
    </ligand>
</feature>